<accession>A0A2M3ZSY9</accession>
<evidence type="ECO:0000256" key="2">
    <source>
        <dbReference type="SAM" id="SignalP"/>
    </source>
</evidence>
<feature type="compositionally biased region" description="Polar residues" evidence="1">
    <location>
        <begin position="91"/>
        <end position="104"/>
    </location>
</feature>
<feature type="region of interest" description="Disordered" evidence="1">
    <location>
        <begin position="78"/>
        <end position="104"/>
    </location>
</feature>
<sequence length="104" mass="11272">MCIWIANGTIWCRFRTCSAVTLPSVHTRSINLQTIFATALPVSPGSCSSNPSSLFRSLLWLRDSITLFETLVSSSAVRPSARGPVRPTAPPTSCGTSRYTIRLA</sequence>
<feature type="chain" id="PRO_5014966929" evidence="2">
    <location>
        <begin position="20"/>
        <end position="104"/>
    </location>
</feature>
<feature type="signal peptide" evidence="2">
    <location>
        <begin position="1"/>
        <end position="19"/>
    </location>
</feature>
<keyword evidence="2" id="KW-0732">Signal</keyword>
<evidence type="ECO:0000256" key="1">
    <source>
        <dbReference type="SAM" id="MobiDB-lite"/>
    </source>
</evidence>
<proteinExistence type="predicted"/>
<organism evidence="3">
    <name type="scientific">Anopheles braziliensis</name>
    <dbReference type="NCBI Taxonomy" id="58242"/>
    <lineage>
        <taxon>Eukaryota</taxon>
        <taxon>Metazoa</taxon>
        <taxon>Ecdysozoa</taxon>
        <taxon>Arthropoda</taxon>
        <taxon>Hexapoda</taxon>
        <taxon>Insecta</taxon>
        <taxon>Pterygota</taxon>
        <taxon>Neoptera</taxon>
        <taxon>Endopterygota</taxon>
        <taxon>Diptera</taxon>
        <taxon>Nematocera</taxon>
        <taxon>Culicoidea</taxon>
        <taxon>Culicidae</taxon>
        <taxon>Anophelinae</taxon>
        <taxon>Anopheles</taxon>
    </lineage>
</organism>
<name>A0A2M3ZSY9_9DIPT</name>
<reference evidence="3" key="1">
    <citation type="submission" date="2018-01" db="EMBL/GenBank/DDBJ databases">
        <title>An insight into the sialome of Amazonian anophelines.</title>
        <authorList>
            <person name="Ribeiro J.M."/>
            <person name="Scarpassa V."/>
            <person name="Calvo E."/>
        </authorList>
    </citation>
    <scope>NUCLEOTIDE SEQUENCE</scope>
    <source>
        <tissue evidence="3">Salivary glands</tissue>
    </source>
</reference>
<dbReference type="AlphaFoldDB" id="A0A2M3ZSY9"/>
<protein>
    <submittedName>
        <fullName evidence="3">Putative secreted peptide</fullName>
    </submittedName>
</protein>
<evidence type="ECO:0000313" key="3">
    <source>
        <dbReference type="EMBL" id="MBW31639.1"/>
    </source>
</evidence>
<dbReference type="EMBL" id="GGFM01010888">
    <property type="protein sequence ID" value="MBW31639.1"/>
    <property type="molecule type" value="Transcribed_RNA"/>
</dbReference>